<dbReference type="HOGENOM" id="CLU_000604_1_11_10"/>
<evidence type="ECO:0000256" key="1">
    <source>
        <dbReference type="ARBA" id="ARBA00022448"/>
    </source>
</evidence>
<evidence type="ECO:0000313" key="6">
    <source>
        <dbReference type="Proteomes" id="UP000002724"/>
    </source>
</evidence>
<dbReference type="InterPro" id="IPR017871">
    <property type="entry name" value="ABC_transporter-like_CS"/>
</dbReference>
<dbReference type="KEGG" id="pph:Ppha_1993"/>
<dbReference type="PROSITE" id="PS00211">
    <property type="entry name" value="ABC_TRANSPORTER_1"/>
    <property type="match status" value="1"/>
</dbReference>
<feature type="domain" description="ABC transporter" evidence="4">
    <location>
        <begin position="7"/>
        <end position="242"/>
    </location>
</feature>
<keyword evidence="2" id="KW-0547">Nucleotide-binding</keyword>
<organism evidence="5 6">
    <name type="scientific">Pelodictyon phaeoclathratiforme (strain DSM 5477 / BU-1)</name>
    <dbReference type="NCBI Taxonomy" id="324925"/>
    <lineage>
        <taxon>Bacteria</taxon>
        <taxon>Pseudomonadati</taxon>
        <taxon>Chlorobiota</taxon>
        <taxon>Chlorobiia</taxon>
        <taxon>Chlorobiales</taxon>
        <taxon>Chlorobiaceae</taxon>
        <taxon>Chlorobium/Pelodictyon group</taxon>
        <taxon>Pelodictyon</taxon>
    </lineage>
</organism>
<reference evidence="5 6" key="1">
    <citation type="submission" date="2008-06" db="EMBL/GenBank/DDBJ databases">
        <title>Complete sequence of Pelodictyon phaeoclathratiforme BU-1.</title>
        <authorList>
            <consortium name="US DOE Joint Genome Institute"/>
            <person name="Lucas S."/>
            <person name="Copeland A."/>
            <person name="Lapidus A."/>
            <person name="Glavina del Rio T."/>
            <person name="Dalin E."/>
            <person name="Tice H."/>
            <person name="Bruce D."/>
            <person name="Goodwin L."/>
            <person name="Pitluck S."/>
            <person name="Schmutz J."/>
            <person name="Larimer F."/>
            <person name="Land M."/>
            <person name="Hauser L."/>
            <person name="Kyrpides N."/>
            <person name="Mikhailova N."/>
            <person name="Liu Z."/>
            <person name="Li T."/>
            <person name="Zhao F."/>
            <person name="Overmann J."/>
            <person name="Bryant D.A."/>
            <person name="Richardson P."/>
        </authorList>
    </citation>
    <scope>NUCLEOTIDE SEQUENCE [LARGE SCALE GENOMIC DNA]</scope>
    <source>
        <strain evidence="6">DSM 5477 / BU-1</strain>
    </source>
</reference>
<dbReference type="Pfam" id="PF00005">
    <property type="entry name" value="ABC_tran"/>
    <property type="match status" value="1"/>
</dbReference>
<dbReference type="PANTHER" id="PTHR42734">
    <property type="entry name" value="METAL TRANSPORT SYSTEM ATP-BINDING PROTEIN TM_0124-RELATED"/>
    <property type="match status" value="1"/>
</dbReference>
<gene>
    <name evidence="5" type="ordered locus">Ppha_1993</name>
</gene>
<proteinExistence type="predicted"/>
<dbReference type="FunFam" id="3.40.50.300:FF:000134">
    <property type="entry name" value="Iron-enterobactin ABC transporter ATP-binding protein"/>
    <property type="match status" value="1"/>
</dbReference>
<dbReference type="RefSeq" id="WP_012508685.1">
    <property type="nucleotide sequence ID" value="NC_011060.1"/>
</dbReference>
<dbReference type="SMART" id="SM00382">
    <property type="entry name" value="AAA"/>
    <property type="match status" value="1"/>
</dbReference>
<dbReference type="eggNOG" id="COG1120">
    <property type="taxonomic scope" value="Bacteria"/>
</dbReference>
<dbReference type="SUPFAM" id="SSF52540">
    <property type="entry name" value="P-loop containing nucleoside triphosphate hydrolases"/>
    <property type="match status" value="1"/>
</dbReference>
<dbReference type="GO" id="GO:0016887">
    <property type="term" value="F:ATP hydrolysis activity"/>
    <property type="evidence" value="ECO:0007669"/>
    <property type="project" value="InterPro"/>
</dbReference>
<protein>
    <submittedName>
        <fullName evidence="5">ABC transporter related</fullName>
    </submittedName>
</protein>
<evidence type="ECO:0000256" key="2">
    <source>
        <dbReference type="ARBA" id="ARBA00022741"/>
    </source>
</evidence>
<evidence type="ECO:0000256" key="3">
    <source>
        <dbReference type="ARBA" id="ARBA00022840"/>
    </source>
</evidence>
<dbReference type="InterPro" id="IPR027417">
    <property type="entry name" value="P-loop_NTPase"/>
</dbReference>
<dbReference type="AlphaFoldDB" id="B4SCK0"/>
<accession>B4SCK0</accession>
<dbReference type="InterPro" id="IPR003593">
    <property type="entry name" value="AAA+_ATPase"/>
</dbReference>
<sequence length="269" mass="29707">MENNISLELCHTNLGYNGRVVLRDVSLTIQTGEIVCLLGPNGVGKTTLFKTILGFIKPLGGVITIDGTDISRFAPKDFARLVAYVPQLHHSPFPYTVRDVVLFGRTVHLPLFASPCKKDWDIADSFLELLDITHLAERAFSELSGGERQMVIIARALTQEARFIILDEPTSNLDYGNQVRIIRKIGELCKQSVGILMATHTPDHAFMIASKVVVVNDGSLFCCGTPETMLTPETLKQIYGVDVQVFDTPDNGICSRKVCAPFFLNPNKN</sequence>
<evidence type="ECO:0000259" key="4">
    <source>
        <dbReference type="PROSITE" id="PS50893"/>
    </source>
</evidence>
<keyword evidence="3" id="KW-0067">ATP-binding</keyword>
<dbReference type="EMBL" id="CP001110">
    <property type="protein sequence ID" value="ACF44205.1"/>
    <property type="molecule type" value="Genomic_DNA"/>
</dbReference>
<dbReference type="InterPro" id="IPR050153">
    <property type="entry name" value="Metal_Ion_Import_ABC"/>
</dbReference>
<dbReference type="GO" id="GO:0005524">
    <property type="term" value="F:ATP binding"/>
    <property type="evidence" value="ECO:0007669"/>
    <property type="project" value="UniProtKB-KW"/>
</dbReference>
<keyword evidence="1" id="KW-0813">Transport</keyword>
<name>B4SCK0_PELPB</name>
<dbReference type="Gene3D" id="3.40.50.300">
    <property type="entry name" value="P-loop containing nucleotide triphosphate hydrolases"/>
    <property type="match status" value="1"/>
</dbReference>
<dbReference type="CDD" id="cd03214">
    <property type="entry name" value="ABC_Iron-Siderophores_B12_Hemin"/>
    <property type="match status" value="1"/>
</dbReference>
<dbReference type="Proteomes" id="UP000002724">
    <property type="component" value="Chromosome"/>
</dbReference>
<evidence type="ECO:0000313" key="5">
    <source>
        <dbReference type="EMBL" id="ACF44205.1"/>
    </source>
</evidence>
<dbReference type="InterPro" id="IPR003439">
    <property type="entry name" value="ABC_transporter-like_ATP-bd"/>
</dbReference>
<keyword evidence="6" id="KW-1185">Reference proteome</keyword>
<dbReference type="STRING" id="324925.Ppha_1993"/>
<dbReference type="PANTHER" id="PTHR42734:SF19">
    <property type="entry name" value="IRON COMPOUNDS ABC TRANSPORTER, ATP-BINDING PROTEIN"/>
    <property type="match status" value="1"/>
</dbReference>
<dbReference type="PROSITE" id="PS50893">
    <property type="entry name" value="ABC_TRANSPORTER_2"/>
    <property type="match status" value="1"/>
</dbReference>